<dbReference type="AlphaFoldDB" id="A0A4R8VE99"/>
<keyword evidence="4" id="KW-1185">Reference proteome</keyword>
<feature type="domain" description="AMP-dependent synthetase/ligase" evidence="1">
    <location>
        <begin position="39"/>
        <end position="233"/>
    </location>
</feature>
<dbReference type="PROSITE" id="PS00455">
    <property type="entry name" value="AMP_BINDING"/>
    <property type="match status" value="1"/>
</dbReference>
<keyword evidence="3" id="KW-0436">Ligase</keyword>
<dbReference type="InterPro" id="IPR042099">
    <property type="entry name" value="ANL_N_sf"/>
</dbReference>
<protein>
    <submittedName>
        <fullName evidence="3">O-succinylbenzoate--CoA ligase</fullName>
    </submittedName>
</protein>
<dbReference type="RefSeq" id="WP_104096699.1">
    <property type="nucleotide sequence ID" value="NZ_PJJX01000002.1"/>
</dbReference>
<evidence type="ECO:0000259" key="2">
    <source>
        <dbReference type="Pfam" id="PF13193"/>
    </source>
</evidence>
<dbReference type="SUPFAM" id="SSF56801">
    <property type="entry name" value="Acetyl-CoA synthetase-like"/>
    <property type="match status" value="1"/>
</dbReference>
<name>A0A4R8VE99_9MICO</name>
<dbReference type="InterPro" id="IPR020845">
    <property type="entry name" value="AMP-binding_CS"/>
</dbReference>
<gene>
    <name evidence="3" type="ORF">E3N84_08735</name>
</gene>
<dbReference type="PANTHER" id="PTHR43767">
    <property type="entry name" value="LONG-CHAIN-FATTY-ACID--COA LIGASE"/>
    <property type="match status" value="1"/>
</dbReference>
<dbReference type="PANTHER" id="PTHR43767:SF1">
    <property type="entry name" value="NONRIBOSOMAL PEPTIDE SYNTHASE PES1 (EUROFUNG)-RELATED"/>
    <property type="match status" value="1"/>
</dbReference>
<accession>A0A4R8VE99</accession>
<evidence type="ECO:0000313" key="3">
    <source>
        <dbReference type="EMBL" id="TFB80836.1"/>
    </source>
</evidence>
<dbReference type="InterPro" id="IPR045851">
    <property type="entry name" value="AMP-bd_C_sf"/>
</dbReference>
<dbReference type="Gene3D" id="3.30.300.30">
    <property type="match status" value="1"/>
</dbReference>
<dbReference type="GO" id="GO:0016878">
    <property type="term" value="F:acid-thiol ligase activity"/>
    <property type="evidence" value="ECO:0007669"/>
    <property type="project" value="UniProtKB-ARBA"/>
</dbReference>
<sequence length="372" mass="38362">MSRTLTVVEDDPQLVFSALQRALAGGPAILPLPEGTRHATPPGDVDDRIALVVQSSGSTGTPKRVALSAGAVLENARASEKALGGAGQWLLCLPTHYIAGINVLARSIVAGTDPVVARGAHGEPHSFVEAASRMEDPVRYTSLVPAQLAALLGMESALEPLRSFSRILVGGQSTPVGLLAQALELGLNVTRSYGSSETSGGCVYDGVPIGRTAVRIVDGEVVLGGPMLAEGYLLDDERTARDFFTDDTGRWYRTSDSGTLIDGVLHVTGRIDDIIISGGVKVSLAAVEGVVASLDGFADAVVVGRPDDRWGEVPVIVTAGSGSLAAARSAVASALGREARPAGILVVDSIPLLPSGKPDRMALARRAAAEPQ</sequence>
<dbReference type="Pfam" id="PF13193">
    <property type="entry name" value="AMP-binding_C"/>
    <property type="match status" value="1"/>
</dbReference>
<proteinExistence type="predicted"/>
<evidence type="ECO:0000313" key="4">
    <source>
        <dbReference type="Proteomes" id="UP000298488"/>
    </source>
</evidence>
<dbReference type="EMBL" id="SOFI01000003">
    <property type="protein sequence ID" value="TFB80836.1"/>
    <property type="molecule type" value="Genomic_DNA"/>
</dbReference>
<dbReference type="Pfam" id="PF00501">
    <property type="entry name" value="AMP-binding"/>
    <property type="match status" value="1"/>
</dbReference>
<dbReference type="Gene3D" id="3.40.50.12780">
    <property type="entry name" value="N-terminal domain of ligase-like"/>
    <property type="match status" value="1"/>
</dbReference>
<feature type="domain" description="AMP-binding enzyme C-terminal" evidence="2">
    <location>
        <begin position="287"/>
        <end position="357"/>
    </location>
</feature>
<dbReference type="OrthoDB" id="9803968at2"/>
<comment type="caution">
    <text evidence="3">The sequence shown here is derived from an EMBL/GenBank/DDBJ whole genome shotgun (WGS) entry which is preliminary data.</text>
</comment>
<dbReference type="InterPro" id="IPR000873">
    <property type="entry name" value="AMP-dep_synth/lig_dom"/>
</dbReference>
<reference evidence="3 4" key="1">
    <citation type="submission" date="2019-03" db="EMBL/GenBank/DDBJ databases">
        <title>Genomics of glacier-inhabiting Cryobacterium strains.</title>
        <authorList>
            <person name="Liu Q."/>
            <person name="Xin Y.-H."/>
        </authorList>
    </citation>
    <scope>NUCLEOTIDE SEQUENCE [LARGE SCALE GENOMIC DNA]</scope>
    <source>
        <strain evidence="3 4">CGMCC 1.10440</strain>
    </source>
</reference>
<evidence type="ECO:0000259" key="1">
    <source>
        <dbReference type="Pfam" id="PF00501"/>
    </source>
</evidence>
<dbReference type="Proteomes" id="UP000298488">
    <property type="component" value="Unassembled WGS sequence"/>
</dbReference>
<organism evidence="3 4">
    <name type="scientific">Terrimesophilobacter mesophilus</name>
    <dbReference type="NCBI Taxonomy" id="433647"/>
    <lineage>
        <taxon>Bacteria</taxon>
        <taxon>Bacillati</taxon>
        <taxon>Actinomycetota</taxon>
        <taxon>Actinomycetes</taxon>
        <taxon>Micrococcales</taxon>
        <taxon>Microbacteriaceae</taxon>
        <taxon>Terrimesophilobacter</taxon>
    </lineage>
</organism>
<dbReference type="InterPro" id="IPR050237">
    <property type="entry name" value="ATP-dep_AMP-bd_enzyme"/>
</dbReference>
<dbReference type="InterPro" id="IPR025110">
    <property type="entry name" value="AMP-bd_C"/>
</dbReference>